<keyword evidence="3" id="KW-1185">Reference proteome</keyword>
<reference evidence="2" key="1">
    <citation type="submission" date="2022-12" db="EMBL/GenBank/DDBJ databases">
        <authorList>
            <person name="Webb A."/>
        </authorList>
    </citation>
    <scope>NUCLEOTIDE SEQUENCE</scope>
    <source>
        <strain evidence="2">Hp1</strain>
    </source>
</reference>
<feature type="signal peptide" evidence="1">
    <location>
        <begin position="1"/>
        <end position="26"/>
    </location>
</feature>
<evidence type="ECO:0000313" key="2">
    <source>
        <dbReference type="EMBL" id="CAI5740542.1"/>
    </source>
</evidence>
<comment type="caution">
    <text evidence="2">The sequence shown here is derived from an EMBL/GenBank/DDBJ whole genome shotgun (WGS) entry which is preliminary data.</text>
</comment>
<dbReference type="Proteomes" id="UP001162031">
    <property type="component" value="Unassembled WGS sequence"/>
</dbReference>
<organism evidence="2 3">
    <name type="scientific">Hyaloperonospora brassicae</name>
    <name type="common">Brassica downy mildew</name>
    <name type="synonym">Peronospora brassicae</name>
    <dbReference type="NCBI Taxonomy" id="162125"/>
    <lineage>
        <taxon>Eukaryota</taxon>
        <taxon>Sar</taxon>
        <taxon>Stramenopiles</taxon>
        <taxon>Oomycota</taxon>
        <taxon>Peronosporomycetes</taxon>
        <taxon>Peronosporales</taxon>
        <taxon>Peronosporaceae</taxon>
        <taxon>Hyaloperonospora</taxon>
    </lineage>
</organism>
<evidence type="ECO:0000256" key="1">
    <source>
        <dbReference type="SAM" id="SignalP"/>
    </source>
</evidence>
<sequence length="240" mass="26251">MSPFDLFVLLTSVLLFAAAGPAVASAHSNETSFGTSERNNAAAKGLHGFHAANGRVQEERGVSLETASDVVLDVAKSQVMTGIAEKLEKVKTIDGAFNEMKLQDKVAKTKPDMDYSSLARDLFGTNDFLDVYDRVHSLHPEHTNAMIVDHLQVRFGLKPLAMLLRQAKQLVDGKAKNIVVELEKAQFAKWLNVPSSDEAVAKVYFGIDLSKDLGSENAVEKDIIAAYSKYAEKQKLKVTN</sequence>
<gene>
    <name evidence="2" type="ORF">HBR001_LOCUS8183</name>
</gene>
<protein>
    <recommendedName>
        <fullName evidence="4">RxLR effector protein</fullName>
    </recommendedName>
</protein>
<proteinExistence type="predicted"/>
<dbReference type="EMBL" id="CANTFL010001445">
    <property type="protein sequence ID" value="CAI5740542.1"/>
    <property type="molecule type" value="Genomic_DNA"/>
</dbReference>
<keyword evidence="1" id="KW-0732">Signal</keyword>
<dbReference type="AlphaFoldDB" id="A0AAV0UUD2"/>
<name>A0AAV0UUD2_HYABA</name>
<evidence type="ECO:0000313" key="3">
    <source>
        <dbReference type="Proteomes" id="UP001162031"/>
    </source>
</evidence>
<accession>A0AAV0UUD2</accession>
<evidence type="ECO:0008006" key="4">
    <source>
        <dbReference type="Google" id="ProtNLM"/>
    </source>
</evidence>
<feature type="chain" id="PRO_5043426715" description="RxLR effector protein" evidence="1">
    <location>
        <begin position="27"/>
        <end position="240"/>
    </location>
</feature>